<proteinExistence type="predicted"/>
<sequence>MNLFEQLSAAAAAAKALKQPEARFFACNNNGIVSAYYPNDLYAIASFTGSRVYGTSKKRYVSLNTPYAGLKIEVPIVRPVPLEHTCPAECYRIHLTTPDPEGESI</sequence>
<reference evidence="1" key="1">
    <citation type="journal article" date="2021" name="Proc. Natl. Acad. Sci. U.S.A.">
        <title>A Catalog of Tens of Thousands of Viruses from Human Metagenomes Reveals Hidden Associations with Chronic Diseases.</title>
        <authorList>
            <person name="Tisza M.J."/>
            <person name="Buck C.B."/>
        </authorList>
    </citation>
    <scope>NUCLEOTIDE SEQUENCE</scope>
    <source>
        <strain evidence="1">CtY4J10</strain>
    </source>
</reference>
<protein>
    <submittedName>
        <fullName evidence="1">Uncharacterized protein</fullName>
    </submittedName>
</protein>
<dbReference type="EMBL" id="BK035411">
    <property type="protein sequence ID" value="DAG99435.1"/>
    <property type="molecule type" value="Genomic_DNA"/>
</dbReference>
<evidence type="ECO:0000313" key="1">
    <source>
        <dbReference type="EMBL" id="DAG99435.1"/>
    </source>
</evidence>
<organism evidence="1">
    <name type="scientific">Ackermannviridae sp</name>
    <dbReference type="NCBI Taxonomy" id="2831612"/>
    <lineage>
        <taxon>Viruses</taxon>
        <taxon>Duplodnaviria</taxon>
        <taxon>Heunggongvirae</taxon>
        <taxon>Uroviricota</taxon>
        <taxon>Caudoviricetes</taxon>
        <taxon>Pantevenvirales</taxon>
        <taxon>Ackermannviridae</taxon>
    </lineage>
</organism>
<accession>A0A8S5VVV5</accession>
<name>A0A8S5VVV5_9CAUD</name>